<comment type="caution">
    <text evidence="1">The sequence shown here is derived from an EMBL/GenBank/DDBJ whole genome shotgun (WGS) entry which is preliminary data.</text>
</comment>
<evidence type="ECO:0008006" key="3">
    <source>
        <dbReference type="Google" id="ProtNLM"/>
    </source>
</evidence>
<dbReference type="AlphaFoldDB" id="A0A2H5Y593"/>
<name>A0A2H5Y593_9CHLR</name>
<dbReference type="Proteomes" id="UP000236642">
    <property type="component" value="Unassembled WGS sequence"/>
</dbReference>
<evidence type="ECO:0000313" key="2">
    <source>
        <dbReference type="Proteomes" id="UP000236642"/>
    </source>
</evidence>
<reference evidence="2" key="1">
    <citation type="submission" date="2017-09" db="EMBL/GenBank/DDBJ databases">
        <title>Metaegenomics of thermophilic ammonia-oxidizing enrichment culture.</title>
        <authorList>
            <person name="Kato S."/>
            <person name="Suzuki K."/>
        </authorList>
    </citation>
    <scope>NUCLEOTIDE SEQUENCE [LARGE SCALE GENOMIC DNA]</scope>
</reference>
<accession>A0A2H5Y593</accession>
<dbReference type="EMBL" id="BEHY01000014">
    <property type="protein sequence ID" value="GBD08623.1"/>
    <property type="molecule type" value="Genomic_DNA"/>
</dbReference>
<gene>
    <name evidence="1" type="ORF">HRbin22_00864</name>
</gene>
<evidence type="ECO:0000313" key="1">
    <source>
        <dbReference type="EMBL" id="GBD08623.1"/>
    </source>
</evidence>
<organism evidence="1 2">
    <name type="scientific">Candidatus Thermoflexus japonica</name>
    <dbReference type="NCBI Taxonomy" id="2035417"/>
    <lineage>
        <taxon>Bacteria</taxon>
        <taxon>Bacillati</taxon>
        <taxon>Chloroflexota</taxon>
        <taxon>Thermoflexia</taxon>
        <taxon>Thermoflexales</taxon>
        <taxon>Thermoflexaceae</taxon>
        <taxon>Thermoflexus</taxon>
    </lineage>
</organism>
<protein>
    <recommendedName>
        <fullName evidence="3">DUF393 domain-containing protein</fullName>
    </recommendedName>
</protein>
<proteinExistence type="predicted"/>
<sequence>MTERYLLYDSGCSVCAALAREVETRSGGRLGVRSLREPEIQALLDRVRPGWHWEPMLVEIEGERVRVFTGLAMRMRLLQLLGPVRALRVARAVARFGGPVLGVDWGRRDFLRRALGALAGWIALRGLDPNAETT</sequence>